<evidence type="ECO:0000256" key="1">
    <source>
        <dbReference type="ARBA" id="ARBA00001947"/>
    </source>
</evidence>
<dbReference type="NCBIfam" id="TIGR00069">
    <property type="entry name" value="hisD"/>
    <property type="match status" value="1"/>
</dbReference>
<dbReference type="PANTHER" id="PTHR21256:SF14">
    <property type="entry name" value="HISTIDINOL DEHYDROGENASE"/>
    <property type="match status" value="1"/>
</dbReference>
<dbReference type="GO" id="GO:0000105">
    <property type="term" value="P:L-histidine biosynthetic process"/>
    <property type="evidence" value="ECO:0007669"/>
    <property type="project" value="InterPro"/>
</dbReference>
<evidence type="ECO:0000256" key="3">
    <source>
        <dbReference type="ARBA" id="ARBA00022833"/>
    </source>
</evidence>
<dbReference type="PANTHER" id="PTHR21256">
    <property type="entry name" value="HISTIDINOL DEHYDROGENASE HDH"/>
    <property type="match status" value="1"/>
</dbReference>
<dbReference type="PRINTS" id="PR00083">
    <property type="entry name" value="HOLDHDRGNASE"/>
</dbReference>
<organism evidence="5">
    <name type="scientific">hydrothermal vent metagenome</name>
    <dbReference type="NCBI Taxonomy" id="652676"/>
    <lineage>
        <taxon>unclassified sequences</taxon>
        <taxon>metagenomes</taxon>
        <taxon>ecological metagenomes</taxon>
    </lineage>
</organism>
<dbReference type="Gene3D" id="3.40.50.1980">
    <property type="entry name" value="Nitrogenase molybdenum iron protein domain"/>
    <property type="match status" value="2"/>
</dbReference>
<dbReference type="FunFam" id="3.40.50.1980:FF:000001">
    <property type="entry name" value="Histidinol dehydrogenase"/>
    <property type="match status" value="1"/>
</dbReference>
<dbReference type="InterPro" id="IPR022695">
    <property type="entry name" value="Histidinol_DH_monofunct"/>
</dbReference>
<proteinExistence type="predicted"/>
<dbReference type="SUPFAM" id="SSF53720">
    <property type="entry name" value="ALDH-like"/>
    <property type="match status" value="1"/>
</dbReference>
<keyword evidence="3" id="KW-0862">Zinc</keyword>
<dbReference type="GO" id="GO:0046872">
    <property type="term" value="F:metal ion binding"/>
    <property type="evidence" value="ECO:0007669"/>
    <property type="project" value="UniProtKB-KW"/>
</dbReference>
<accession>A0A3B0RQ47</accession>
<dbReference type="PIRSF" id="PIRSF000099">
    <property type="entry name" value="Histidinol_dh"/>
    <property type="match status" value="1"/>
</dbReference>
<sequence>MAITYLKKARKTPQTGEDETRFVVEKMLTEIEAYGEVAVLRYAEQLDGYTRPVVVSSEQIEQAAAQVSTQLKEDIQFSLDRVRKFAEAQRDSINEFELELLPGLWAGQKLIPIQTAGCYIPGGRYAHVASAIMSIATARVAGVEDIVACSPPKGNAGLDPAIVYAMNLCGADTILALGGVQAIAAMAFGLFTGKPANILVGPGNRFVAEAKRVLFGRVGIDLFAGPTEIAIIADSGADVAIVVEDMISQAEHGPDSPAWLITTSRKLAKDVLASIDQRINDLPEIARQAAQSAWKDYGEVVLCESDEEAATVSDEYAAEHLQIQTGKNDWYLKRLKNYGSLFVGEETTVTYGDKCSGTNHILPTKGAAKYTGGLSVHKFMKVVTTQRMTQQANHPVGQVAARISRLEKMEAHARSADIRLKKYFPDETFNTGGS</sequence>
<evidence type="ECO:0000256" key="2">
    <source>
        <dbReference type="ARBA" id="ARBA00022723"/>
    </source>
</evidence>
<reference evidence="5" key="1">
    <citation type="submission" date="2018-06" db="EMBL/GenBank/DDBJ databases">
        <authorList>
            <person name="Zhirakovskaya E."/>
        </authorList>
    </citation>
    <scope>NUCLEOTIDE SEQUENCE</scope>
</reference>
<dbReference type="InterPro" id="IPR012131">
    <property type="entry name" value="Hstdl_DH"/>
</dbReference>
<dbReference type="AlphaFoldDB" id="A0A3B0RQ47"/>
<dbReference type="Pfam" id="PF00815">
    <property type="entry name" value="Histidinol_dh"/>
    <property type="match status" value="1"/>
</dbReference>
<keyword evidence="2" id="KW-0479">Metal-binding</keyword>
<protein>
    <submittedName>
        <fullName evidence="5">Putative histidinol dehydrogenase (But probably not)</fullName>
    </submittedName>
</protein>
<dbReference type="EMBL" id="UOEC01000128">
    <property type="protein sequence ID" value="VAV95450.1"/>
    <property type="molecule type" value="Genomic_DNA"/>
</dbReference>
<gene>
    <name evidence="5" type="ORF">MNBD_ALPHA08-1447</name>
</gene>
<dbReference type="CDD" id="cd06572">
    <property type="entry name" value="Histidinol_dh"/>
    <property type="match status" value="1"/>
</dbReference>
<dbReference type="GO" id="GO:0051287">
    <property type="term" value="F:NAD binding"/>
    <property type="evidence" value="ECO:0007669"/>
    <property type="project" value="InterPro"/>
</dbReference>
<dbReference type="InterPro" id="IPR016161">
    <property type="entry name" value="Ald_DH/histidinol_DH"/>
</dbReference>
<evidence type="ECO:0000313" key="5">
    <source>
        <dbReference type="EMBL" id="VAV95450.1"/>
    </source>
</evidence>
<comment type="cofactor">
    <cofactor evidence="1">
        <name>Zn(2+)</name>
        <dbReference type="ChEBI" id="CHEBI:29105"/>
    </cofactor>
</comment>
<evidence type="ECO:0000256" key="4">
    <source>
        <dbReference type="ARBA" id="ARBA00023002"/>
    </source>
</evidence>
<dbReference type="GO" id="GO:0005829">
    <property type="term" value="C:cytosol"/>
    <property type="evidence" value="ECO:0007669"/>
    <property type="project" value="TreeGrafter"/>
</dbReference>
<name>A0A3B0RQ47_9ZZZZ</name>
<keyword evidence="4" id="KW-0560">Oxidoreductase</keyword>
<dbReference type="GO" id="GO:0004399">
    <property type="term" value="F:histidinol dehydrogenase activity"/>
    <property type="evidence" value="ECO:0007669"/>
    <property type="project" value="InterPro"/>
</dbReference>
<dbReference type="Gene3D" id="1.20.5.1300">
    <property type="match status" value="1"/>
</dbReference>